<dbReference type="STRING" id="1126212.K2RGA3"/>
<dbReference type="SUPFAM" id="SSF53474">
    <property type="entry name" value="alpha/beta-Hydrolases"/>
    <property type="match status" value="1"/>
</dbReference>
<dbReference type="PROSITE" id="PS00122">
    <property type="entry name" value="CARBOXYLESTERASE_B_1"/>
    <property type="match status" value="1"/>
</dbReference>
<dbReference type="InterPro" id="IPR050309">
    <property type="entry name" value="Type-B_Carboxylest/Lipase"/>
</dbReference>
<evidence type="ECO:0000313" key="7">
    <source>
        <dbReference type="Proteomes" id="UP000007129"/>
    </source>
</evidence>
<dbReference type="InParanoid" id="K2RGA3"/>
<proteinExistence type="inferred from homology"/>
<dbReference type="EMBL" id="AHHD01000465">
    <property type="protein sequence ID" value="EKG11947.1"/>
    <property type="molecule type" value="Genomic_DNA"/>
</dbReference>
<comment type="similarity">
    <text evidence="1 3">Belongs to the type-B carboxylesterase/lipase family.</text>
</comment>
<evidence type="ECO:0000256" key="2">
    <source>
        <dbReference type="ARBA" id="ARBA00022801"/>
    </source>
</evidence>
<dbReference type="InterPro" id="IPR002018">
    <property type="entry name" value="CarbesteraseB"/>
</dbReference>
<evidence type="ECO:0000256" key="4">
    <source>
        <dbReference type="SAM" id="MobiDB-lite"/>
    </source>
</evidence>
<keyword evidence="2 3" id="KW-0378">Hydrolase</keyword>
<gene>
    <name evidence="6" type="ORF">MPH_10991</name>
</gene>
<feature type="region of interest" description="Disordered" evidence="4">
    <location>
        <begin position="355"/>
        <end position="388"/>
    </location>
</feature>
<dbReference type="EC" id="3.1.1.-" evidence="3"/>
<evidence type="ECO:0000256" key="1">
    <source>
        <dbReference type="ARBA" id="ARBA00005964"/>
    </source>
</evidence>
<dbReference type="InterPro" id="IPR019826">
    <property type="entry name" value="Carboxylesterase_B_AS"/>
</dbReference>
<dbReference type="VEuPathDB" id="FungiDB:MPH_10991"/>
<feature type="domain" description="Carboxylesterase type B" evidence="5">
    <location>
        <begin position="399"/>
        <end position="484"/>
    </location>
</feature>
<comment type="caution">
    <text evidence="6">The sequence shown here is derived from an EMBL/GenBank/DDBJ whole genome shotgun (WGS) entry which is preliminary data.</text>
</comment>
<name>K2RGA3_MACPH</name>
<dbReference type="PANTHER" id="PTHR11559">
    <property type="entry name" value="CARBOXYLESTERASE"/>
    <property type="match status" value="1"/>
</dbReference>
<protein>
    <recommendedName>
        <fullName evidence="3">Carboxylic ester hydrolase</fullName>
        <ecNumber evidence="3">3.1.1.-</ecNumber>
    </recommendedName>
</protein>
<dbReference type="Gene3D" id="3.40.50.1820">
    <property type="entry name" value="alpha/beta hydrolase"/>
    <property type="match status" value="1"/>
</dbReference>
<dbReference type="HOGENOM" id="CLU_533245_0_0_1"/>
<dbReference type="eggNOG" id="KOG1516">
    <property type="taxonomic scope" value="Eukaryota"/>
</dbReference>
<evidence type="ECO:0000259" key="5">
    <source>
        <dbReference type="Pfam" id="PF00135"/>
    </source>
</evidence>
<reference evidence="6 7" key="1">
    <citation type="journal article" date="2012" name="BMC Genomics">
        <title>Tools to kill: Genome of one of the most destructive plant pathogenic fungi Macrophomina phaseolina.</title>
        <authorList>
            <person name="Islam M.S."/>
            <person name="Haque M.S."/>
            <person name="Islam M.M."/>
            <person name="Emdad E.M."/>
            <person name="Halim A."/>
            <person name="Hossen Q.M.M."/>
            <person name="Hossain M.Z."/>
            <person name="Ahmed B."/>
            <person name="Rahim S."/>
            <person name="Rahman M.S."/>
            <person name="Alam M.M."/>
            <person name="Hou S."/>
            <person name="Wan X."/>
            <person name="Saito J.A."/>
            <person name="Alam M."/>
        </authorList>
    </citation>
    <scope>NUCLEOTIDE SEQUENCE [LARGE SCALE GENOMIC DNA]</scope>
    <source>
        <strain evidence="6 7">MS6</strain>
    </source>
</reference>
<dbReference type="GO" id="GO:0016787">
    <property type="term" value="F:hydrolase activity"/>
    <property type="evidence" value="ECO:0007669"/>
    <property type="project" value="UniProtKB-KW"/>
</dbReference>
<sequence length="511" mass="56508">MKRLFSSTPLTSHSVPGPLRYEGGLHYSGSWLGQRGIRSPLRPNHQHQVRPGPGNRRIRYRAEQQLVQLERHHCLEGYPFCRRHFRQQSMAATTKARRLEHYPPGECFRRSGGSAAQSLFDGGGMAAQGIVFVNYNRRDGAMGWLAHPQLNAEMAKEVGYNVSGNWGMLDEFAALKWVHDNIDAFGGDPNQITVAGQSAGSAATYHMLNSPLTKGLIKGAIIESGIRYPRDPLASSLAENYQNMSTALAAGVSMLDSLNVTTIDETRQIPLDTILNTGSSSWSATLDYYAMPDTYWNTMLNGPANDVPVITGNTKDESGAALPINITVAEYVANLQEQYASRPAWPKTRTIATPRSCPVGSSRTAGTTVPPLAPSIRTSDPFPRKGKEKSINRNTICSYYWDHAPPGQDQGAYHESEICYALNNLYGTDYPWKEEDFVIARKMNGYWANFVKTHNPNEGGSYADGELVQWNPNDPQKNITMHLGDGWGDYLIAAAAKVELISEFFSTQHAY</sequence>
<dbReference type="OrthoDB" id="408631at2759"/>
<organism evidence="6 7">
    <name type="scientific">Macrophomina phaseolina (strain MS6)</name>
    <name type="common">Charcoal rot fungus</name>
    <dbReference type="NCBI Taxonomy" id="1126212"/>
    <lineage>
        <taxon>Eukaryota</taxon>
        <taxon>Fungi</taxon>
        <taxon>Dikarya</taxon>
        <taxon>Ascomycota</taxon>
        <taxon>Pezizomycotina</taxon>
        <taxon>Dothideomycetes</taxon>
        <taxon>Dothideomycetes incertae sedis</taxon>
        <taxon>Botryosphaeriales</taxon>
        <taxon>Botryosphaeriaceae</taxon>
        <taxon>Macrophomina</taxon>
    </lineage>
</organism>
<evidence type="ECO:0000313" key="6">
    <source>
        <dbReference type="EMBL" id="EKG11947.1"/>
    </source>
</evidence>
<dbReference type="InterPro" id="IPR029058">
    <property type="entry name" value="AB_hydrolase_fold"/>
</dbReference>
<accession>K2RGA3</accession>
<dbReference type="Proteomes" id="UP000007129">
    <property type="component" value="Unassembled WGS sequence"/>
</dbReference>
<dbReference type="AlphaFoldDB" id="K2RGA3"/>
<evidence type="ECO:0000256" key="3">
    <source>
        <dbReference type="RuleBase" id="RU361235"/>
    </source>
</evidence>
<dbReference type="Pfam" id="PF00135">
    <property type="entry name" value="COesterase"/>
    <property type="match status" value="2"/>
</dbReference>
<feature type="domain" description="Carboxylesterase type B" evidence="5">
    <location>
        <begin position="114"/>
        <end position="336"/>
    </location>
</feature>